<keyword evidence="2" id="KW-0479">Metal-binding</keyword>
<sequence length="456" mass="51280">LFNNNNLLSTNQVSFNVRSARPRRDRFFTEGVWAEVTQTVHNYCAGQPLKDNAAYSTGNSSGIDRATAVFLNWPRLTTTQVITMQEAWRVPVYDRYTLVVQLFTSRARTQEAKIQAQLSELILLRSRIPILLGSSALRDRTLDSIPFGGSFSDRLSQLLRLRESHLMDELNKIEKRRNIMRKQRRERQEHQLPTVTVVGYTNAGKTSLIRSLTGNAELVASPRVFATLDITHHRTRLSMNLTEPGTENKAITQGKKMGIPGIQLLLLDTIGFMEDLPTSLIAAFRSTLDECLDTDLILHLVDISEPGWEHRVAHVDGELSQAGIDISPAPDNVSPSASATTPSPARAKTQLPVLHIGNKVDRGLTYLTETNRRLLDVVISTKQGTGLHELAKRIEMELVKFRGWCRRTVALSQSSTALRYHPYETFTVSQRFSTSRNRVAFYFDSKLGHVACKKAK</sequence>
<name>A0A183AVZ0_9TREM</name>
<evidence type="ECO:0000256" key="2">
    <source>
        <dbReference type="PIRSR" id="PIRSR006809-2"/>
    </source>
</evidence>
<comment type="cofactor">
    <cofactor evidence="2">
        <name>Mg(2+)</name>
        <dbReference type="ChEBI" id="CHEBI:18420"/>
    </cofactor>
</comment>
<proteinExistence type="predicted"/>
<dbReference type="GO" id="GO:0005737">
    <property type="term" value="C:cytoplasm"/>
    <property type="evidence" value="ECO:0007669"/>
    <property type="project" value="TreeGrafter"/>
</dbReference>
<evidence type="ECO:0000259" key="3">
    <source>
        <dbReference type="PROSITE" id="PS51705"/>
    </source>
</evidence>
<dbReference type="InterPro" id="IPR016496">
    <property type="entry name" value="GTPase_HflX"/>
</dbReference>
<reference evidence="4" key="1">
    <citation type="submission" date="2016-06" db="UniProtKB">
        <authorList>
            <consortium name="WormBaseParasite"/>
        </authorList>
    </citation>
    <scope>IDENTIFICATION</scope>
</reference>
<feature type="binding site" evidence="1">
    <location>
        <begin position="268"/>
        <end position="271"/>
    </location>
    <ligand>
        <name>GTP</name>
        <dbReference type="ChEBI" id="CHEBI:37565"/>
    </ligand>
</feature>
<dbReference type="GO" id="GO:0046872">
    <property type="term" value="F:metal ion binding"/>
    <property type="evidence" value="ECO:0007669"/>
    <property type="project" value="UniProtKB-KW"/>
</dbReference>
<feature type="domain" description="Hflx-type G" evidence="3">
    <location>
        <begin position="193"/>
        <end position="306"/>
    </location>
</feature>
<dbReference type="Pfam" id="PF01926">
    <property type="entry name" value="MMR_HSR1"/>
    <property type="match status" value="1"/>
</dbReference>
<dbReference type="PIRSF" id="PIRSF006809">
    <property type="entry name" value="GTP-binding_hflX_prd"/>
    <property type="match status" value="1"/>
</dbReference>
<dbReference type="InterPro" id="IPR042108">
    <property type="entry name" value="GTPase_HflX_N_sf"/>
</dbReference>
<evidence type="ECO:0000256" key="1">
    <source>
        <dbReference type="PIRSR" id="PIRSR006809-1"/>
    </source>
</evidence>
<feature type="binding site" evidence="1">
    <location>
        <begin position="199"/>
        <end position="206"/>
    </location>
    <ligand>
        <name>GTP</name>
        <dbReference type="ChEBI" id="CHEBI:37565"/>
    </ligand>
</feature>
<dbReference type="PANTHER" id="PTHR10229">
    <property type="entry name" value="GTP-BINDING PROTEIN HFLX"/>
    <property type="match status" value="1"/>
</dbReference>
<dbReference type="InterPro" id="IPR027417">
    <property type="entry name" value="P-loop_NTPase"/>
</dbReference>
<feature type="binding site" evidence="2">
    <location>
        <position position="227"/>
    </location>
    <ligand>
        <name>Mg(2+)</name>
        <dbReference type="ChEBI" id="CHEBI:18420"/>
    </ligand>
</feature>
<dbReference type="InterPro" id="IPR030394">
    <property type="entry name" value="G_HFLX_dom"/>
</dbReference>
<feature type="binding site" evidence="1">
    <location>
        <begin position="380"/>
        <end position="382"/>
    </location>
    <ligand>
        <name>GTP</name>
        <dbReference type="ChEBI" id="CHEBI:37565"/>
    </ligand>
</feature>
<dbReference type="GO" id="GO:0005525">
    <property type="term" value="F:GTP binding"/>
    <property type="evidence" value="ECO:0007669"/>
    <property type="project" value="UniProtKB-KW"/>
</dbReference>
<dbReference type="PANTHER" id="PTHR10229:SF0">
    <property type="entry name" value="GTP-BINDING PROTEIN 6-RELATED"/>
    <property type="match status" value="1"/>
</dbReference>
<dbReference type="InterPro" id="IPR006073">
    <property type="entry name" value="GTP-bd"/>
</dbReference>
<keyword evidence="1" id="KW-0342">GTP-binding</keyword>
<dbReference type="WBParaSite" id="ECPE_0001115901-mRNA-1">
    <property type="protein sequence ID" value="ECPE_0001115901-mRNA-1"/>
    <property type="gene ID" value="ECPE_0001115901"/>
</dbReference>
<organism evidence="4">
    <name type="scientific">Echinostoma caproni</name>
    <dbReference type="NCBI Taxonomy" id="27848"/>
    <lineage>
        <taxon>Eukaryota</taxon>
        <taxon>Metazoa</taxon>
        <taxon>Spiralia</taxon>
        <taxon>Lophotrochozoa</taxon>
        <taxon>Platyhelminthes</taxon>
        <taxon>Trematoda</taxon>
        <taxon>Digenea</taxon>
        <taxon>Plagiorchiida</taxon>
        <taxon>Echinostomata</taxon>
        <taxon>Echinostomatoidea</taxon>
        <taxon>Echinostomatidae</taxon>
        <taxon>Echinostoma</taxon>
    </lineage>
</organism>
<dbReference type="AlphaFoldDB" id="A0A183AVZ0"/>
<dbReference type="PROSITE" id="PS51705">
    <property type="entry name" value="G_HFLX"/>
    <property type="match status" value="1"/>
</dbReference>
<dbReference type="Gene3D" id="3.40.50.300">
    <property type="entry name" value="P-loop containing nucleotide triphosphate hydrolases"/>
    <property type="match status" value="1"/>
</dbReference>
<feature type="binding site" evidence="2">
    <location>
        <position position="206"/>
    </location>
    <ligand>
        <name>Mg(2+)</name>
        <dbReference type="ChEBI" id="CHEBI:18420"/>
    </ligand>
</feature>
<dbReference type="Gene3D" id="3.40.50.11060">
    <property type="entry name" value="GTPase HflX, N-terminal domain"/>
    <property type="match status" value="1"/>
</dbReference>
<evidence type="ECO:0000313" key="4">
    <source>
        <dbReference type="WBParaSite" id="ECPE_0001115901-mRNA-1"/>
    </source>
</evidence>
<feature type="binding site" evidence="1">
    <location>
        <begin position="225"/>
        <end position="229"/>
    </location>
    <ligand>
        <name>GTP</name>
        <dbReference type="ChEBI" id="CHEBI:37565"/>
    </ligand>
</feature>
<accession>A0A183AVZ0</accession>
<keyword evidence="2" id="KW-0460">Magnesium</keyword>
<feature type="binding site" evidence="1">
    <location>
        <begin position="358"/>
        <end position="361"/>
    </location>
    <ligand>
        <name>GTP</name>
        <dbReference type="ChEBI" id="CHEBI:37565"/>
    </ligand>
</feature>
<dbReference type="GO" id="GO:0043022">
    <property type="term" value="F:ribosome binding"/>
    <property type="evidence" value="ECO:0007669"/>
    <property type="project" value="TreeGrafter"/>
</dbReference>
<protein>
    <submittedName>
        <fullName evidence="4">Hflx-type G domain-containing protein</fullName>
    </submittedName>
</protein>
<dbReference type="SUPFAM" id="SSF52540">
    <property type="entry name" value="P-loop containing nucleoside triphosphate hydrolases"/>
    <property type="match status" value="1"/>
</dbReference>
<keyword evidence="1" id="KW-0547">Nucleotide-binding</keyword>